<feature type="transmembrane region" description="Helical" evidence="1">
    <location>
        <begin position="77"/>
        <end position="99"/>
    </location>
</feature>
<feature type="non-terminal residue" evidence="2">
    <location>
        <position position="212"/>
    </location>
</feature>
<keyword evidence="1" id="KW-1133">Transmembrane helix</keyword>
<evidence type="ECO:0000313" key="2">
    <source>
        <dbReference type="EMBL" id="SVD30405.1"/>
    </source>
</evidence>
<evidence type="ECO:0000256" key="1">
    <source>
        <dbReference type="SAM" id="Phobius"/>
    </source>
</evidence>
<proteinExistence type="predicted"/>
<protein>
    <submittedName>
        <fullName evidence="2">Uncharacterized protein</fullName>
    </submittedName>
</protein>
<gene>
    <name evidence="2" type="ORF">METZ01_LOCUS383259</name>
</gene>
<accession>A0A382U969</accession>
<keyword evidence="1" id="KW-0812">Transmembrane</keyword>
<organism evidence="2">
    <name type="scientific">marine metagenome</name>
    <dbReference type="NCBI Taxonomy" id="408172"/>
    <lineage>
        <taxon>unclassified sequences</taxon>
        <taxon>metagenomes</taxon>
        <taxon>ecological metagenomes</taxon>
    </lineage>
</organism>
<feature type="transmembrane region" description="Helical" evidence="1">
    <location>
        <begin position="44"/>
        <end position="65"/>
    </location>
</feature>
<dbReference type="AlphaFoldDB" id="A0A382U969"/>
<feature type="transmembrane region" description="Helical" evidence="1">
    <location>
        <begin position="12"/>
        <end position="32"/>
    </location>
</feature>
<dbReference type="EMBL" id="UINC01142207">
    <property type="protein sequence ID" value="SVD30405.1"/>
    <property type="molecule type" value="Genomic_DNA"/>
</dbReference>
<reference evidence="2" key="1">
    <citation type="submission" date="2018-05" db="EMBL/GenBank/DDBJ databases">
        <authorList>
            <person name="Lanie J.A."/>
            <person name="Ng W.-L."/>
            <person name="Kazmierczak K.M."/>
            <person name="Andrzejewski T.M."/>
            <person name="Davidsen T.M."/>
            <person name="Wayne K.J."/>
            <person name="Tettelin H."/>
            <person name="Glass J.I."/>
            <person name="Rusch D."/>
            <person name="Podicherti R."/>
            <person name="Tsui H.-C.T."/>
            <person name="Winkler M.E."/>
        </authorList>
    </citation>
    <scope>NUCLEOTIDE SEQUENCE</scope>
</reference>
<keyword evidence="1" id="KW-0472">Membrane</keyword>
<name>A0A382U969_9ZZZZ</name>
<sequence>MIKKILNRRIPQILGSYFIAGTSLVLFIEYLVEKYEFPIYLPTMSLIALVGILPSVLILAYFHGVPGKDEWNKIEKVGIPINVLFIGIFILFGNKYNWWLDNVTIDENLEIKSIMLANISSVKSLSELVVYIYELVEYAEIPEDVNLELLSQSDLDDIYDEFLSYTEKHKFAEKMLIKNIYNIEERYKREGKPAPKYNFVAVKRMMESLFGI</sequence>